<gene>
    <name evidence="2" type="ORF">ACFPYJ_26815</name>
</gene>
<evidence type="ECO:0000313" key="2">
    <source>
        <dbReference type="EMBL" id="MFC5652665.1"/>
    </source>
</evidence>
<accession>A0ABW0W3C0</accession>
<keyword evidence="1" id="KW-0472">Membrane</keyword>
<feature type="transmembrane region" description="Helical" evidence="1">
    <location>
        <begin position="6"/>
        <end position="25"/>
    </location>
</feature>
<evidence type="ECO:0000313" key="3">
    <source>
        <dbReference type="Proteomes" id="UP001596047"/>
    </source>
</evidence>
<proteinExistence type="predicted"/>
<keyword evidence="1" id="KW-0812">Transmembrane</keyword>
<reference evidence="3" key="1">
    <citation type="journal article" date="2019" name="Int. J. Syst. Evol. Microbiol.">
        <title>The Global Catalogue of Microorganisms (GCM) 10K type strain sequencing project: providing services to taxonomists for standard genome sequencing and annotation.</title>
        <authorList>
            <consortium name="The Broad Institute Genomics Platform"/>
            <consortium name="The Broad Institute Genome Sequencing Center for Infectious Disease"/>
            <person name="Wu L."/>
            <person name="Ma J."/>
        </authorList>
    </citation>
    <scope>NUCLEOTIDE SEQUENCE [LARGE SCALE GENOMIC DNA]</scope>
    <source>
        <strain evidence="3">CGMCC 1.3240</strain>
    </source>
</reference>
<sequence>MEDFLIFAAPFLVLACAIGFLFWLGGRKKSSNEDMYS</sequence>
<dbReference type="EMBL" id="JBHSOW010000102">
    <property type="protein sequence ID" value="MFC5652665.1"/>
    <property type="molecule type" value="Genomic_DNA"/>
</dbReference>
<evidence type="ECO:0000256" key="1">
    <source>
        <dbReference type="SAM" id="Phobius"/>
    </source>
</evidence>
<protein>
    <recommendedName>
        <fullName evidence="4">Cbb3-type cytochrome oxidase assembly protein CcoS</fullName>
    </recommendedName>
</protein>
<keyword evidence="1" id="KW-1133">Transmembrane helix</keyword>
<comment type="caution">
    <text evidence="2">The sequence shown here is derived from an EMBL/GenBank/DDBJ whole genome shotgun (WGS) entry which is preliminary data.</text>
</comment>
<organism evidence="2 3">
    <name type="scientific">Paenibacillus solisilvae</name>
    <dbReference type="NCBI Taxonomy" id="2486751"/>
    <lineage>
        <taxon>Bacteria</taxon>
        <taxon>Bacillati</taxon>
        <taxon>Bacillota</taxon>
        <taxon>Bacilli</taxon>
        <taxon>Bacillales</taxon>
        <taxon>Paenibacillaceae</taxon>
        <taxon>Paenibacillus</taxon>
    </lineage>
</organism>
<dbReference type="Pfam" id="PF22282">
    <property type="entry name" value="CydS"/>
    <property type="match status" value="1"/>
</dbReference>
<keyword evidence="3" id="KW-1185">Reference proteome</keyword>
<name>A0ABW0W3C0_9BACL</name>
<dbReference type="Proteomes" id="UP001596047">
    <property type="component" value="Unassembled WGS sequence"/>
</dbReference>
<evidence type="ECO:0008006" key="4">
    <source>
        <dbReference type="Google" id="ProtNLM"/>
    </source>
</evidence>
<dbReference type="RefSeq" id="WP_379191310.1">
    <property type="nucleotide sequence ID" value="NZ_JBHSOW010000102.1"/>
</dbReference>
<dbReference type="InterPro" id="IPR054381">
    <property type="entry name" value="CydS"/>
</dbReference>